<evidence type="ECO:0008006" key="3">
    <source>
        <dbReference type="Google" id="ProtNLM"/>
    </source>
</evidence>
<evidence type="ECO:0000313" key="2">
    <source>
        <dbReference type="Proteomes" id="UP000194761"/>
    </source>
</evidence>
<dbReference type="AlphaFoldDB" id="A0A243R8N0"/>
<dbReference type="Proteomes" id="UP000194761">
    <property type="component" value="Unassembled WGS sequence"/>
</dbReference>
<keyword evidence="2" id="KW-1185">Reference proteome</keyword>
<name>A0A243R8N0_9ACTN</name>
<dbReference type="SUPFAM" id="SSF51735">
    <property type="entry name" value="NAD(P)-binding Rossmann-fold domains"/>
    <property type="match status" value="1"/>
</dbReference>
<sequence>MISAATQSEGDVMAERGIVILGSGSLARSICYSLAAVCAEECVVTVVSTTPSSSAEVCYVADVRAASSGTPVRFRALSVDRYAAESISSILRQVRPRIVLNCASYQSPWEKTRAPSAWTALMNSAGFGLTLPLQAAVAVEAASAIATLDLPPLFLNACFPDAVNPLLKTLELPIFCGVGNVALLAASLRESLRPARGGRLQVLGHHWHLHTPDAADEALAWLDGTPVREVGPLLRRQRAAARSELNAVTGHVTALLLTDLVAGREVRTSLPGPLGLPGGYPVRIYGRSLALDLPASMPPAQAVALNSAWAERDGVSVEENGEVRFSAWASLAIRSELPDFPSTVHARDIPELCSRLLDLRGRLRRTAASAGHR</sequence>
<organism evidence="1 2">
    <name type="scientific">Streptosporangium minutum</name>
    <dbReference type="NCBI Taxonomy" id="569862"/>
    <lineage>
        <taxon>Bacteria</taxon>
        <taxon>Bacillati</taxon>
        <taxon>Actinomycetota</taxon>
        <taxon>Actinomycetes</taxon>
        <taxon>Streptosporangiales</taxon>
        <taxon>Streptosporangiaceae</taxon>
        <taxon>Streptosporangium</taxon>
    </lineage>
</organism>
<protein>
    <recommendedName>
        <fullName evidence="3">Saccharopine dehydrogenase NADP binding domain-containing protein</fullName>
    </recommendedName>
</protein>
<dbReference type="EMBL" id="NGFP01000243">
    <property type="protein sequence ID" value="OUC90957.1"/>
    <property type="molecule type" value="Genomic_DNA"/>
</dbReference>
<accession>A0A243R8N0</accession>
<comment type="caution">
    <text evidence="1">The sequence shown here is derived from an EMBL/GenBank/DDBJ whole genome shotgun (WGS) entry which is preliminary data.</text>
</comment>
<proteinExistence type="predicted"/>
<evidence type="ECO:0000313" key="1">
    <source>
        <dbReference type="EMBL" id="OUC90957.1"/>
    </source>
</evidence>
<reference evidence="1 2" key="1">
    <citation type="submission" date="2017-05" db="EMBL/GenBank/DDBJ databases">
        <title>Biotechnological potential of actinobacteria isolated from South African environments.</title>
        <authorList>
            <person name="Le Roes-Hill M."/>
            <person name="Prins A."/>
            <person name="Durrell K.A."/>
        </authorList>
    </citation>
    <scope>NUCLEOTIDE SEQUENCE [LARGE SCALE GENOMIC DNA]</scope>
    <source>
        <strain evidence="1">M26</strain>
    </source>
</reference>
<dbReference type="InterPro" id="IPR036291">
    <property type="entry name" value="NAD(P)-bd_dom_sf"/>
</dbReference>
<gene>
    <name evidence="1" type="ORF">CA984_35495</name>
</gene>